<evidence type="ECO:0000256" key="3">
    <source>
        <dbReference type="ARBA" id="ARBA00023163"/>
    </source>
</evidence>
<name>A0A268NX94_SHOCL</name>
<dbReference type="RefSeq" id="WP_011246332.1">
    <property type="nucleotide sequence ID" value="NZ_CP012475.1"/>
</dbReference>
<dbReference type="SUPFAM" id="SSF46785">
    <property type="entry name" value="Winged helix' DNA-binding domain"/>
    <property type="match status" value="1"/>
</dbReference>
<dbReference type="GO" id="GO:0003677">
    <property type="term" value="F:DNA binding"/>
    <property type="evidence" value="ECO:0007669"/>
    <property type="project" value="UniProtKB-KW"/>
</dbReference>
<reference evidence="4 5" key="1">
    <citation type="submission" date="2017-07" db="EMBL/GenBank/DDBJ databases">
        <title>Isolation and whole genome analysis of endospore-forming bacteria from heroin.</title>
        <authorList>
            <person name="Kalinowski J."/>
            <person name="Ahrens B."/>
            <person name="Al-Dilaimi A."/>
            <person name="Winkler A."/>
            <person name="Wibberg D."/>
            <person name="Schleenbecker U."/>
            <person name="Ruckert C."/>
            <person name="Wolfel R."/>
            <person name="Grass G."/>
        </authorList>
    </citation>
    <scope>NUCLEOTIDE SEQUENCE [LARGE SCALE GENOMIC DNA]</scope>
    <source>
        <strain evidence="4 5">7539</strain>
    </source>
</reference>
<evidence type="ECO:0000256" key="1">
    <source>
        <dbReference type="ARBA" id="ARBA00023015"/>
    </source>
</evidence>
<dbReference type="InterPro" id="IPR000524">
    <property type="entry name" value="Tscrpt_reg_HTH_GntR"/>
</dbReference>
<protein>
    <submittedName>
        <fullName evidence="4">GntR family transcriptional regulator</fullName>
    </submittedName>
</protein>
<accession>A0A268NX94</accession>
<comment type="caution">
    <text evidence="4">The sequence shown here is derived from an EMBL/GenBank/DDBJ whole genome shotgun (WGS) entry which is preliminary data.</text>
</comment>
<dbReference type="EMBL" id="NPCC01000023">
    <property type="protein sequence ID" value="PAE88143.1"/>
    <property type="molecule type" value="Genomic_DNA"/>
</dbReference>
<dbReference type="PROSITE" id="PS50949">
    <property type="entry name" value="HTH_GNTR"/>
    <property type="match status" value="1"/>
</dbReference>
<dbReference type="InterPro" id="IPR028978">
    <property type="entry name" value="Chorismate_lyase_/UTRA_dom_sf"/>
</dbReference>
<dbReference type="InterPro" id="IPR036388">
    <property type="entry name" value="WH-like_DNA-bd_sf"/>
</dbReference>
<dbReference type="Proteomes" id="UP000216207">
    <property type="component" value="Unassembled WGS sequence"/>
</dbReference>
<dbReference type="OMA" id="EPVEWVR"/>
<dbReference type="FunFam" id="1.10.10.10:FF:000079">
    <property type="entry name" value="GntR family transcriptional regulator"/>
    <property type="match status" value="1"/>
</dbReference>
<dbReference type="SMART" id="SM00866">
    <property type="entry name" value="UTRA"/>
    <property type="match status" value="1"/>
</dbReference>
<dbReference type="Gene3D" id="1.10.10.10">
    <property type="entry name" value="Winged helix-like DNA-binding domain superfamily/Winged helix DNA-binding domain"/>
    <property type="match status" value="1"/>
</dbReference>
<evidence type="ECO:0000313" key="5">
    <source>
        <dbReference type="Proteomes" id="UP000216207"/>
    </source>
</evidence>
<dbReference type="PANTHER" id="PTHR44846:SF1">
    <property type="entry name" value="MANNOSYL-D-GLYCERATE TRANSPORT_METABOLISM SYSTEM REPRESSOR MNGR-RELATED"/>
    <property type="match status" value="1"/>
</dbReference>
<sequence length="240" mass="27418">MIDKQSPIPIYFQIEELIKKQIADGILKPGEALPSEREFADMYGISRMTVRQGINNLVQQKKLYREKGRGTFVSWPKIEQPLSKMTSFTEDMKSRNMEPGSKLLSFKTTKADEPIAKVLAVEEGTPIYAIKRVRLADELPIALERTYIACELAPHLTADTLNHSLYSYFERTCGYSISDAEQTIAAVLADEEDARWLTVPAGSPLLAIRRQTRLEDNRVLEAVYSHYRGDRYHFVTKMVR</sequence>
<proteinExistence type="predicted"/>
<dbReference type="PRINTS" id="PR00035">
    <property type="entry name" value="HTHGNTR"/>
</dbReference>
<organism evidence="4 5">
    <name type="scientific">Shouchella clausii</name>
    <name type="common">Alkalihalobacillus clausii</name>
    <dbReference type="NCBI Taxonomy" id="79880"/>
    <lineage>
        <taxon>Bacteria</taxon>
        <taxon>Bacillati</taxon>
        <taxon>Bacillota</taxon>
        <taxon>Bacilli</taxon>
        <taxon>Bacillales</taxon>
        <taxon>Bacillaceae</taxon>
        <taxon>Shouchella</taxon>
    </lineage>
</organism>
<dbReference type="InterPro" id="IPR036390">
    <property type="entry name" value="WH_DNA-bd_sf"/>
</dbReference>
<dbReference type="SMART" id="SM00345">
    <property type="entry name" value="HTH_GNTR"/>
    <property type="match status" value="1"/>
</dbReference>
<evidence type="ECO:0000313" key="4">
    <source>
        <dbReference type="EMBL" id="PAE88143.1"/>
    </source>
</evidence>
<keyword evidence="3" id="KW-0804">Transcription</keyword>
<keyword evidence="1" id="KW-0805">Transcription regulation</keyword>
<dbReference type="GO" id="GO:0003700">
    <property type="term" value="F:DNA-binding transcription factor activity"/>
    <property type="evidence" value="ECO:0007669"/>
    <property type="project" value="InterPro"/>
</dbReference>
<keyword evidence="2" id="KW-0238">DNA-binding</keyword>
<dbReference type="SUPFAM" id="SSF64288">
    <property type="entry name" value="Chorismate lyase-like"/>
    <property type="match status" value="1"/>
</dbReference>
<dbReference type="PANTHER" id="PTHR44846">
    <property type="entry name" value="MANNOSYL-D-GLYCERATE TRANSPORT/METABOLISM SYSTEM REPRESSOR MNGR-RELATED"/>
    <property type="match status" value="1"/>
</dbReference>
<dbReference type="Pfam" id="PF07702">
    <property type="entry name" value="UTRA"/>
    <property type="match status" value="1"/>
</dbReference>
<dbReference type="InterPro" id="IPR011663">
    <property type="entry name" value="UTRA"/>
</dbReference>
<dbReference type="InterPro" id="IPR050679">
    <property type="entry name" value="Bact_HTH_transcr_reg"/>
</dbReference>
<dbReference type="GO" id="GO:0045892">
    <property type="term" value="P:negative regulation of DNA-templated transcription"/>
    <property type="evidence" value="ECO:0007669"/>
    <property type="project" value="TreeGrafter"/>
</dbReference>
<gene>
    <name evidence="4" type="ORF">CHH72_14955</name>
</gene>
<dbReference type="AlphaFoldDB" id="A0A268NX94"/>
<dbReference type="CDD" id="cd07377">
    <property type="entry name" value="WHTH_GntR"/>
    <property type="match status" value="1"/>
</dbReference>
<dbReference type="Pfam" id="PF00392">
    <property type="entry name" value="GntR"/>
    <property type="match status" value="1"/>
</dbReference>
<evidence type="ECO:0000256" key="2">
    <source>
        <dbReference type="ARBA" id="ARBA00023125"/>
    </source>
</evidence>
<dbReference type="Gene3D" id="3.40.1410.10">
    <property type="entry name" value="Chorismate lyase-like"/>
    <property type="match status" value="1"/>
</dbReference>